<organism evidence="1 2">
    <name type="scientific">Thermostichus vulcanus str. 'Rupite'</name>
    <dbReference type="NCBI Taxonomy" id="2813851"/>
    <lineage>
        <taxon>Bacteria</taxon>
        <taxon>Bacillati</taxon>
        <taxon>Cyanobacteriota</taxon>
        <taxon>Cyanophyceae</taxon>
        <taxon>Thermostichales</taxon>
        <taxon>Thermostichaceae</taxon>
        <taxon>Thermostichus</taxon>
    </lineage>
</organism>
<comment type="caution">
    <text evidence="1">The sequence shown here is derived from an EMBL/GenBank/DDBJ whole genome shotgun (WGS) entry which is preliminary data.</text>
</comment>
<dbReference type="RefSeq" id="WP_244349202.1">
    <property type="nucleotide sequence ID" value="NZ_JAFIRA010000005.1"/>
</dbReference>
<evidence type="ECO:0000313" key="1">
    <source>
        <dbReference type="EMBL" id="MCJ2541992.1"/>
    </source>
</evidence>
<keyword evidence="2" id="KW-1185">Reference proteome</keyword>
<sequence>MTGSQVEWRVEWIDPCSSGIQIEEVGVIFAEAANTLLKTLMVFMGFQGFQTKQGSRKATGSLIGA</sequence>
<accession>A0ABT0C8F2</accession>
<gene>
    <name evidence="1" type="ORF">JX360_03565</name>
</gene>
<reference evidence="1" key="1">
    <citation type="submission" date="2021-02" db="EMBL/GenBank/DDBJ databases">
        <title>The CRISPR/cas machinery reduction and long-range gene transfer in the hot spring cyanobacterium Synechococcus.</title>
        <authorList>
            <person name="Dvorak P."/>
            <person name="Jahodarova E."/>
            <person name="Hasler P."/>
            <person name="Poulickova A."/>
        </authorList>
    </citation>
    <scope>NUCLEOTIDE SEQUENCE</scope>
    <source>
        <strain evidence="1">Rupite</strain>
    </source>
</reference>
<dbReference type="Proteomes" id="UP000830835">
    <property type="component" value="Unassembled WGS sequence"/>
</dbReference>
<name>A0ABT0C8F2_THEVL</name>
<dbReference type="EMBL" id="JAFIRA010000005">
    <property type="protein sequence ID" value="MCJ2541992.1"/>
    <property type="molecule type" value="Genomic_DNA"/>
</dbReference>
<proteinExistence type="predicted"/>
<evidence type="ECO:0000313" key="2">
    <source>
        <dbReference type="Proteomes" id="UP000830835"/>
    </source>
</evidence>
<protein>
    <submittedName>
        <fullName evidence="1">Uncharacterized protein</fullName>
    </submittedName>
</protein>